<evidence type="ECO:0000313" key="2">
    <source>
        <dbReference type="Proteomes" id="UP001148629"/>
    </source>
</evidence>
<accession>A0ACC1SDV7</accession>
<protein>
    <submittedName>
        <fullName evidence="1">Uncharacterized protein</fullName>
    </submittedName>
</protein>
<organism evidence="1 2">
    <name type="scientific">Fusarium decemcellulare</name>
    <dbReference type="NCBI Taxonomy" id="57161"/>
    <lineage>
        <taxon>Eukaryota</taxon>
        <taxon>Fungi</taxon>
        <taxon>Dikarya</taxon>
        <taxon>Ascomycota</taxon>
        <taxon>Pezizomycotina</taxon>
        <taxon>Sordariomycetes</taxon>
        <taxon>Hypocreomycetidae</taxon>
        <taxon>Hypocreales</taxon>
        <taxon>Nectriaceae</taxon>
        <taxon>Fusarium</taxon>
        <taxon>Fusarium decemcellulare species complex</taxon>
    </lineage>
</organism>
<reference evidence="1" key="1">
    <citation type="submission" date="2022-08" db="EMBL/GenBank/DDBJ databases">
        <title>Genome Sequence of Fusarium decemcellulare.</title>
        <authorList>
            <person name="Buettner E."/>
        </authorList>
    </citation>
    <scope>NUCLEOTIDE SEQUENCE</scope>
    <source>
        <strain evidence="1">Babe19</strain>
    </source>
</reference>
<name>A0ACC1SDV7_9HYPO</name>
<dbReference type="EMBL" id="JANRMS010000569">
    <property type="protein sequence ID" value="KAJ3537608.1"/>
    <property type="molecule type" value="Genomic_DNA"/>
</dbReference>
<dbReference type="Proteomes" id="UP001148629">
    <property type="component" value="Unassembled WGS sequence"/>
</dbReference>
<proteinExistence type="predicted"/>
<gene>
    <name evidence="1" type="ORF">NM208_g6241</name>
</gene>
<comment type="caution">
    <text evidence="1">The sequence shown here is derived from an EMBL/GenBank/DDBJ whole genome shotgun (WGS) entry which is preliminary data.</text>
</comment>
<keyword evidence="2" id="KW-1185">Reference proteome</keyword>
<sequence length="207" mass="23852">MASQLPVYHYLDIGRLGRGEVVYLFLKDAGIEFKEVRYAYDDTWPATSEKLQEKGITRTGKVPSLEYNGLFLTQHIPTLRYLARELGQYDGETSLEKYTVDAVADVYIDWRYNWVANLKGVTKEFKDDFVPWYYDVITKYYSEKDGPYLLGDKITYVDFAVYQSLDNDKRIGSSPAKLSAPLLKLKEAIEARPKIAAYLKENRIAEA</sequence>
<evidence type="ECO:0000313" key="1">
    <source>
        <dbReference type="EMBL" id="KAJ3537608.1"/>
    </source>
</evidence>